<evidence type="ECO:0008006" key="3">
    <source>
        <dbReference type="Google" id="ProtNLM"/>
    </source>
</evidence>
<evidence type="ECO:0000313" key="1">
    <source>
        <dbReference type="EMBL" id="TGY74190.1"/>
    </source>
</evidence>
<gene>
    <name evidence="1" type="ORF">E5333_07125</name>
</gene>
<sequence>MKKKICITLSRVFPKTHSRAGELTLFGDKLKAGNKKHTIRCNYDLWAHNAQKMQNGGYTLSIRQWIDKPYRSKQREIHTTDTPIGVQRIQINYHHDFHANKPILTAKIIGGNIVDVEELAKNDGLSLADFAEWFFGKEPQGDMTFTGVIIHFSNLRY</sequence>
<dbReference type="EMBL" id="SRYD01000024">
    <property type="protein sequence ID" value="TGY74190.1"/>
    <property type="molecule type" value="Genomic_DNA"/>
</dbReference>
<reference evidence="1 2" key="1">
    <citation type="submission" date="2019-04" db="EMBL/GenBank/DDBJ databases">
        <title>Microbes associate with the intestines of laboratory mice.</title>
        <authorList>
            <person name="Navarre W."/>
            <person name="Wong E."/>
            <person name="Huang K."/>
            <person name="Tropini C."/>
            <person name="Ng K."/>
            <person name="Yu B."/>
        </authorList>
    </citation>
    <scope>NUCLEOTIDE SEQUENCE [LARGE SCALE GENOMIC DNA]</scope>
    <source>
        <strain evidence="1 2">NM06_A21</strain>
    </source>
</reference>
<proteinExistence type="predicted"/>
<name>A0A4S2FXJ6_9BACT</name>
<protein>
    <recommendedName>
        <fullName evidence="3">ASCH domain-containing protein</fullName>
    </recommendedName>
</protein>
<organism evidence="1 2">
    <name type="scientific">Muribaculum intestinale</name>
    <dbReference type="NCBI Taxonomy" id="1796646"/>
    <lineage>
        <taxon>Bacteria</taxon>
        <taxon>Pseudomonadati</taxon>
        <taxon>Bacteroidota</taxon>
        <taxon>Bacteroidia</taxon>
        <taxon>Bacteroidales</taxon>
        <taxon>Muribaculaceae</taxon>
        <taxon>Muribaculum</taxon>
    </lineage>
</organism>
<dbReference type="RefSeq" id="WP_135993179.1">
    <property type="nucleotide sequence ID" value="NZ_SRYD01000024.1"/>
</dbReference>
<dbReference type="AlphaFoldDB" id="A0A4S2FXJ6"/>
<accession>A0A4S2FXJ6</accession>
<comment type="caution">
    <text evidence="1">The sequence shown here is derived from an EMBL/GenBank/DDBJ whole genome shotgun (WGS) entry which is preliminary data.</text>
</comment>
<evidence type="ECO:0000313" key="2">
    <source>
        <dbReference type="Proteomes" id="UP000306630"/>
    </source>
</evidence>
<dbReference type="Proteomes" id="UP000306630">
    <property type="component" value="Unassembled WGS sequence"/>
</dbReference>